<evidence type="ECO:0000313" key="4">
    <source>
        <dbReference type="Proteomes" id="UP001595833"/>
    </source>
</evidence>
<keyword evidence="1" id="KW-0862">Zinc</keyword>
<dbReference type="RefSeq" id="WP_344036436.1">
    <property type="nucleotide sequence ID" value="NZ_BAAAKE010000005.1"/>
</dbReference>
<evidence type="ECO:0000259" key="2">
    <source>
        <dbReference type="PROSITE" id="PS50966"/>
    </source>
</evidence>
<feature type="domain" description="SWIM-type" evidence="2">
    <location>
        <begin position="83"/>
        <end position="124"/>
    </location>
</feature>
<comment type="caution">
    <text evidence="3">The sequence shown here is derived from an EMBL/GenBank/DDBJ whole genome shotgun (WGS) entry which is preliminary data.</text>
</comment>
<keyword evidence="1" id="KW-0863">Zinc-finger</keyword>
<evidence type="ECO:0000313" key="3">
    <source>
        <dbReference type="EMBL" id="MFC5053580.1"/>
    </source>
</evidence>
<evidence type="ECO:0000256" key="1">
    <source>
        <dbReference type="PROSITE-ProRule" id="PRU00325"/>
    </source>
</evidence>
<dbReference type="Proteomes" id="UP001595833">
    <property type="component" value="Unassembled WGS sequence"/>
</dbReference>
<dbReference type="InterPro" id="IPR046053">
    <property type="entry name" value="DUF6011"/>
</dbReference>
<accession>A0ABV9XTF7</accession>
<dbReference type="EMBL" id="JBHSJB010000007">
    <property type="protein sequence ID" value="MFC5053580.1"/>
    <property type="molecule type" value="Genomic_DNA"/>
</dbReference>
<organism evidence="3 4">
    <name type="scientific">Saccharothrix xinjiangensis</name>
    <dbReference type="NCBI Taxonomy" id="204798"/>
    <lineage>
        <taxon>Bacteria</taxon>
        <taxon>Bacillati</taxon>
        <taxon>Actinomycetota</taxon>
        <taxon>Actinomycetes</taxon>
        <taxon>Pseudonocardiales</taxon>
        <taxon>Pseudonocardiaceae</taxon>
        <taxon>Saccharothrix</taxon>
    </lineage>
</organism>
<protein>
    <submittedName>
        <fullName evidence="3">DUF6011 domain-containing protein</fullName>
    </submittedName>
</protein>
<proteinExistence type="predicted"/>
<sequence>MREIEMAATQTTTRCTKCGRVLRAAKSIADGYGRSCKAKVRAAAKAEAVAGFKPATVAKAELLIADNGIVPIRPGRAGRPPVFRVVSSRGDATYLTAPQACNCAAGLRGQHPCCHRVAAIILAVA</sequence>
<dbReference type="PROSITE" id="PS50966">
    <property type="entry name" value="ZF_SWIM"/>
    <property type="match status" value="1"/>
</dbReference>
<dbReference type="InterPro" id="IPR007527">
    <property type="entry name" value="Znf_SWIM"/>
</dbReference>
<reference evidence="4" key="1">
    <citation type="journal article" date="2019" name="Int. J. Syst. Evol. Microbiol.">
        <title>The Global Catalogue of Microorganisms (GCM) 10K type strain sequencing project: providing services to taxonomists for standard genome sequencing and annotation.</title>
        <authorList>
            <consortium name="The Broad Institute Genomics Platform"/>
            <consortium name="The Broad Institute Genome Sequencing Center for Infectious Disease"/>
            <person name="Wu L."/>
            <person name="Ma J."/>
        </authorList>
    </citation>
    <scope>NUCLEOTIDE SEQUENCE [LARGE SCALE GENOMIC DNA]</scope>
    <source>
        <strain evidence="4">KCTC 12848</strain>
    </source>
</reference>
<keyword evidence="1" id="KW-0479">Metal-binding</keyword>
<name>A0ABV9XTF7_9PSEU</name>
<dbReference type="Pfam" id="PF19474">
    <property type="entry name" value="DUF6011"/>
    <property type="match status" value="1"/>
</dbReference>
<keyword evidence="4" id="KW-1185">Reference proteome</keyword>
<gene>
    <name evidence="3" type="ORF">ACFPFM_07395</name>
</gene>